<keyword evidence="1" id="KW-0732">Signal</keyword>
<dbReference type="OrthoDB" id="980982at2"/>
<comment type="caution">
    <text evidence="2">The sequence shown here is derived from an EMBL/GenBank/DDBJ whole genome shotgun (WGS) entry which is preliminary data.</text>
</comment>
<accession>A0A501W0X8</accession>
<reference evidence="2 3" key="1">
    <citation type="submission" date="2019-06" db="EMBL/GenBank/DDBJ databases">
        <title>A novel bacterium of genus Pontibacter, isolated from marine sediment.</title>
        <authorList>
            <person name="Huang H."/>
            <person name="Mo K."/>
            <person name="Hu Y."/>
        </authorList>
    </citation>
    <scope>NUCLEOTIDE SEQUENCE [LARGE SCALE GENOMIC DNA]</scope>
    <source>
        <strain evidence="2 3">HB172049</strain>
    </source>
</reference>
<organism evidence="2 3">
    <name type="scientific">Pontibacter mangrovi</name>
    <dbReference type="NCBI Taxonomy" id="2589816"/>
    <lineage>
        <taxon>Bacteria</taxon>
        <taxon>Pseudomonadati</taxon>
        <taxon>Bacteroidota</taxon>
        <taxon>Cytophagia</taxon>
        <taxon>Cytophagales</taxon>
        <taxon>Hymenobacteraceae</taxon>
        <taxon>Pontibacter</taxon>
    </lineage>
</organism>
<feature type="chain" id="PRO_5021313740" evidence="1">
    <location>
        <begin position="23"/>
        <end position="180"/>
    </location>
</feature>
<feature type="signal peptide" evidence="1">
    <location>
        <begin position="1"/>
        <end position="22"/>
    </location>
</feature>
<protein>
    <submittedName>
        <fullName evidence="2">Uncharacterized protein</fullName>
    </submittedName>
</protein>
<sequence length="180" mass="20321">MKNLLKYAAGAFILALALSSCREEPNYSDVPAITFDRIEQYTYTANKITRDTLIIAVDFQDGDGNLGLDRIGPDGTQSGPDFEPPFNPGSQYFYNFFAIPQVKRGNTYTSLPEINGRFPKLSMDGKPEPLEGEIRYTITSFSTDAYPFADTIRFEVYIYDRDLNKSNVVYTDDIVLYQGL</sequence>
<evidence type="ECO:0000313" key="3">
    <source>
        <dbReference type="Proteomes" id="UP000316727"/>
    </source>
</evidence>
<proteinExistence type="predicted"/>
<evidence type="ECO:0000256" key="1">
    <source>
        <dbReference type="SAM" id="SignalP"/>
    </source>
</evidence>
<dbReference type="EMBL" id="VFRQ01000007">
    <property type="protein sequence ID" value="TPE43289.1"/>
    <property type="molecule type" value="Genomic_DNA"/>
</dbReference>
<keyword evidence="3" id="KW-1185">Reference proteome</keyword>
<dbReference type="PROSITE" id="PS51257">
    <property type="entry name" value="PROKAR_LIPOPROTEIN"/>
    <property type="match status" value="1"/>
</dbReference>
<dbReference type="AlphaFoldDB" id="A0A501W0X8"/>
<gene>
    <name evidence="2" type="ORF">FJM65_14355</name>
</gene>
<dbReference type="Proteomes" id="UP000316727">
    <property type="component" value="Unassembled WGS sequence"/>
</dbReference>
<evidence type="ECO:0000313" key="2">
    <source>
        <dbReference type="EMBL" id="TPE43289.1"/>
    </source>
</evidence>
<dbReference type="RefSeq" id="WP_140622235.1">
    <property type="nucleotide sequence ID" value="NZ_VFRQ01000007.1"/>
</dbReference>
<name>A0A501W0X8_9BACT</name>